<dbReference type="Gene3D" id="1.10.510.10">
    <property type="entry name" value="Transferase(Phosphotransferase) domain 1"/>
    <property type="match status" value="1"/>
</dbReference>
<protein>
    <submittedName>
        <fullName evidence="1">LRR-RLK</fullName>
    </submittedName>
</protein>
<dbReference type="GO" id="GO:0016020">
    <property type="term" value="C:membrane"/>
    <property type="evidence" value="ECO:0007669"/>
    <property type="project" value="TreeGrafter"/>
</dbReference>
<dbReference type="PANTHER" id="PTHR48055">
    <property type="entry name" value="LEUCINE-RICH REPEAT RECEPTOR PROTEIN KINASE EMS1"/>
    <property type="match status" value="1"/>
</dbReference>
<accession>A0A140G4Z8</accession>
<sequence>MVTGKKPTDDIFMEGLNLHNFARMTLLDNVLEIVDPILLQEDEGPAQATNEYKIECLIAIIKVGVTCSMESPQDRMDISNAVNELQSIRNKYIGARTGHPGQHTRQ</sequence>
<dbReference type="EMBL" id="KT805883">
    <property type="protein sequence ID" value="AMM43120.1"/>
    <property type="molecule type" value="mRNA"/>
</dbReference>
<reference evidence="1" key="1">
    <citation type="journal article" date="2015" name="Int J Genomics">
        <title>Genome-Wide Identification and Characterization of the LRR-RLK Gene Family in Two Vernicia Species.</title>
        <authorList>
            <person name="Zhu H."/>
            <person name="Wang Y."/>
            <person name="Yin H."/>
            <person name="Gao M."/>
            <person name="Zhang Q."/>
            <person name="Chen Y."/>
        </authorList>
    </citation>
    <scope>NUCLEOTIDE SEQUENCE</scope>
</reference>
<evidence type="ECO:0000313" key="1">
    <source>
        <dbReference type="EMBL" id="AMM43120.1"/>
    </source>
</evidence>
<dbReference type="AlphaFoldDB" id="A0A140G4Z8"/>
<dbReference type="PANTHER" id="PTHR48055:SF55">
    <property type="entry name" value="PROTEIN KINASE DOMAIN-CONTAINING PROTEIN"/>
    <property type="match status" value="1"/>
</dbReference>
<name>A0A140G4Z8_9ROSI</name>
<organism evidence="1">
    <name type="scientific">Vernicia montana</name>
    <dbReference type="NCBI Taxonomy" id="316732"/>
    <lineage>
        <taxon>Eukaryota</taxon>
        <taxon>Viridiplantae</taxon>
        <taxon>Streptophyta</taxon>
        <taxon>Embryophyta</taxon>
        <taxon>Tracheophyta</taxon>
        <taxon>Spermatophyta</taxon>
        <taxon>Magnoliopsida</taxon>
        <taxon>eudicotyledons</taxon>
        <taxon>Gunneridae</taxon>
        <taxon>Pentapetalae</taxon>
        <taxon>rosids</taxon>
        <taxon>fabids</taxon>
        <taxon>Malpighiales</taxon>
        <taxon>Euphorbiaceae</taxon>
        <taxon>Crotonoideae</taxon>
        <taxon>Aleuritideae</taxon>
        <taxon>Vernicia</taxon>
    </lineage>
</organism>
<dbReference type="InterPro" id="IPR051564">
    <property type="entry name" value="LRR_receptor-like_kinase"/>
</dbReference>
<proteinExistence type="evidence at transcript level"/>